<feature type="transmembrane region" description="Helical" evidence="7">
    <location>
        <begin position="89"/>
        <end position="110"/>
    </location>
</feature>
<dbReference type="PANTHER" id="PTHR33048:SF47">
    <property type="entry name" value="INTEGRAL MEMBRANE PROTEIN-RELATED"/>
    <property type="match status" value="1"/>
</dbReference>
<dbReference type="InterPro" id="IPR049326">
    <property type="entry name" value="Rhodopsin_dom_fungi"/>
</dbReference>
<dbReference type="OrthoDB" id="444631at2759"/>
<protein>
    <recommendedName>
        <fullName evidence="8">Rhodopsin domain-containing protein</fullName>
    </recommendedName>
</protein>
<feature type="domain" description="Rhodopsin" evidence="8">
    <location>
        <begin position="61"/>
        <end position="270"/>
    </location>
</feature>
<evidence type="ECO:0000256" key="6">
    <source>
        <dbReference type="SAM" id="MobiDB-lite"/>
    </source>
</evidence>
<dbReference type="PANTHER" id="PTHR33048">
    <property type="entry name" value="PTH11-LIKE INTEGRAL MEMBRANE PROTEIN (AFU_ORTHOLOGUE AFUA_5G11245)"/>
    <property type="match status" value="1"/>
</dbReference>
<feature type="transmembrane region" description="Helical" evidence="7">
    <location>
        <begin position="205"/>
        <end position="228"/>
    </location>
</feature>
<feature type="transmembrane region" description="Helical" evidence="7">
    <location>
        <begin position="172"/>
        <end position="193"/>
    </location>
</feature>
<evidence type="ECO:0000256" key="7">
    <source>
        <dbReference type="SAM" id="Phobius"/>
    </source>
</evidence>
<dbReference type="EMBL" id="ML977516">
    <property type="protein sequence ID" value="KAF2125496.1"/>
    <property type="molecule type" value="Genomic_DNA"/>
</dbReference>
<evidence type="ECO:0000259" key="8">
    <source>
        <dbReference type="Pfam" id="PF20684"/>
    </source>
</evidence>
<evidence type="ECO:0000256" key="1">
    <source>
        <dbReference type="ARBA" id="ARBA00004141"/>
    </source>
</evidence>
<dbReference type="Proteomes" id="UP000799771">
    <property type="component" value="Unassembled WGS sequence"/>
</dbReference>
<dbReference type="AlphaFoldDB" id="A0A6A6A1U1"/>
<comment type="subcellular location">
    <subcellularLocation>
        <location evidence="1">Membrane</location>
        <topology evidence="1">Multi-pass membrane protein</topology>
    </subcellularLocation>
</comment>
<keyword evidence="3 7" id="KW-1133">Transmembrane helix</keyword>
<accession>A0A6A6A1U1</accession>
<evidence type="ECO:0000256" key="4">
    <source>
        <dbReference type="ARBA" id="ARBA00023136"/>
    </source>
</evidence>
<feature type="region of interest" description="Disordered" evidence="6">
    <location>
        <begin position="324"/>
        <end position="351"/>
    </location>
</feature>
<comment type="similarity">
    <text evidence="5">Belongs to the SAT4 family.</text>
</comment>
<evidence type="ECO:0000313" key="9">
    <source>
        <dbReference type="EMBL" id="KAF2125496.1"/>
    </source>
</evidence>
<proteinExistence type="inferred from homology"/>
<keyword evidence="10" id="KW-1185">Reference proteome</keyword>
<sequence>MHSEDREWFVLSSQATANIRHAALIPAAIFSFLALCVVVLRWCSRIFLRPGYVKTEDYLVTVAMVKYGLGSAHEDQAQNLATFATLFKIIYAQSILYHITINLVKASFVLQYMHLFSVFRPMIYICYALLGFILGAAAWGGFGIIFLCKSVQGSESEPLTDHSSCVDAEMHLWSTSVMGIVLDCAIWVLPIPVVGRLRLPKRQKIGLVVVFGLGIFVCIVSVLRLVLVHRFAEQGKVTKSATYVLIWSTLEVNLSIICASLLVMKPLFARFIPAMVSEQPMSASEDVRQWRQLAGLLWLDGVATEEEKQEDDVERRDTALQMSGVTTGMVERPERTWNPRRSLRSGSPATI</sequence>
<name>A0A6A6A1U1_9PLEO</name>
<reference evidence="9" key="1">
    <citation type="journal article" date="2020" name="Stud. Mycol.">
        <title>101 Dothideomycetes genomes: a test case for predicting lifestyles and emergence of pathogens.</title>
        <authorList>
            <person name="Haridas S."/>
            <person name="Albert R."/>
            <person name="Binder M."/>
            <person name="Bloem J."/>
            <person name="Labutti K."/>
            <person name="Salamov A."/>
            <person name="Andreopoulos B."/>
            <person name="Baker S."/>
            <person name="Barry K."/>
            <person name="Bills G."/>
            <person name="Bluhm B."/>
            <person name="Cannon C."/>
            <person name="Castanera R."/>
            <person name="Culley D."/>
            <person name="Daum C."/>
            <person name="Ezra D."/>
            <person name="Gonzalez J."/>
            <person name="Henrissat B."/>
            <person name="Kuo A."/>
            <person name="Liang C."/>
            <person name="Lipzen A."/>
            <person name="Lutzoni F."/>
            <person name="Magnuson J."/>
            <person name="Mondo S."/>
            <person name="Nolan M."/>
            <person name="Ohm R."/>
            <person name="Pangilinan J."/>
            <person name="Park H.-J."/>
            <person name="Ramirez L."/>
            <person name="Alfaro M."/>
            <person name="Sun H."/>
            <person name="Tritt A."/>
            <person name="Yoshinaga Y."/>
            <person name="Zwiers L.-H."/>
            <person name="Turgeon B."/>
            <person name="Goodwin S."/>
            <person name="Spatafora J."/>
            <person name="Crous P."/>
            <person name="Grigoriev I."/>
        </authorList>
    </citation>
    <scope>NUCLEOTIDE SEQUENCE</scope>
    <source>
        <strain evidence="9">CBS 119687</strain>
    </source>
</reference>
<evidence type="ECO:0000313" key="10">
    <source>
        <dbReference type="Proteomes" id="UP000799771"/>
    </source>
</evidence>
<feature type="transmembrane region" description="Helical" evidence="7">
    <location>
        <begin position="240"/>
        <end position="263"/>
    </location>
</feature>
<dbReference type="InterPro" id="IPR052337">
    <property type="entry name" value="SAT4-like"/>
</dbReference>
<gene>
    <name evidence="9" type="ORF">P153DRAFT_300299</name>
</gene>
<evidence type="ECO:0000256" key="5">
    <source>
        <dbReference type="ARBA" id="ARBA00038359"/>
    </source>
</evidence>
<keyword evidence="4 7" id="KW-0472">Membrane</keyword>
<dbReference type="GeneID" id="54404754"/>
<feature type="transmembrane region" description="Helical" evidence="7">
    <location>
        <begin position="122"/>
        <end position="152"/>
    </location>
</feature>
<dbReference type="GO" id="GO:0016020">
    <property type="term" value="C:membrane"/>
    <property type="evidence" value="ECO:0007669"/>
    <property type="project" value="UniProtKB-SubCell"/>
</dbReference>
<evidence type="ECO:0000256" key="2">
    <source>
        <dbReference type="ARBA" id="ARBA00022692"/>
    </source>
</evidence>
<dbReference type="RefSeq" id="XP_033519888.1">
    <property type="nucleotide sequence ID" value="XM_033664322.1"/>
</dbReference>
<keyword evidence="2 7" id="KW-0812">Transmembrane</keyword>
<evidence type="ECO:0000256" key="3">
    <source>
        <dbReference type="ARBA" id="ARBA00022989"/>
    </source>
</evidence>
<organism evidence="9 10">
    <name type="scientific">Dothidotthia symphoricarpi CBS 119687</name>
    <dbReference type="NCBI Taxonomy" id="1392245"/>
    <lineage>
        <taxon>Eukaryota</taxon>
        <taxon>Fungi</taxon>
        <taxon>Dikarya</taxon>
        <taxon>Ascomycota</taxon>
        <taxon>Pezizomycotina</taxon>
        <taxon>Dothideomycetes</taxon>
        <taxon>Pleosporomycetidae</taxon>
        <taxon>Pleosporales</taxon>
        <taxon>Dothidotthiaceae</taxon>
        <taxon>Dothidotthia</taxon>
    </lineage>
</organism>
<dbReference type="Pfam" id="PF20684">
    <property type="entry name" value="Fung_rhodopsin"/>
    <property type="match status" value="1"/>
</dbReference>
<feature type="transmembrane region" description="Helical" evidence="7">
    <location>
        <begin position="21"/>
        <end position="42"/>
    </location>
</feature>